<sequence length="113" mass="12132">MNVARVVEGQKAGGAVAVIKRSSGFTAQQQQQQQPGNSQYCPEVPHPMATLSCSPLKGVLIRGNQLSSEKGMVVFSLLSGHQAQERTSCPHSSPAMSVSHSAREEAQENNSWR</sequence>
<name>A0A5B7IDU5_PORTR</name>
<organism evidence="2 3">
    <name type="scientific">Portunus trituberculatus</name>
    <name type="common">Swimming crab</name>
    <name type="synonym">Neptunus trituberculatus</name>
    <dbReference type="NCBI Taxonomy" id="210409"/>
    <lineage>
        <taxon>Eukaryota</taxon>
        <taxon>Metazoa</taxon>
        <taxon>Ecdysozoa</taxon>
        <taxon>Arthropoda</taxon>
        <taxon>Crustacea</taxon>
        <taxon>Multicrustacea</taxon>
        <taxon>Malacostraca</taxon>
        <taxon>Eumalacostraca</taxon>
        <taxon>Eucarida</taxon>
        <taxon>Decapoda</taxon>
        <taxon>Pleocyemata</taxon>
        <taxon>Brachyura</taxon>
        <taxon>Eubrachyura</taxon>
        <taxon>Portunoidea</taxon>
        <taxon>Portunidae</taxon>
        <taxon>Portuninae</taxon>
        <taxon>Portunus</taxon>
    </lineage>
</organism>
<evidence type="ECO:0000313" key="2">
    <source>
        <dbReference type="EMBL" id="MPC82042.1"/>
    </source>
</evidence>
<proteinExistence type="predicted"/>
<feature type="compositionally biased region" description="Polar residues" evidence="1">
    <location>
        <begin position="83"/>
        <end position="100"/>
    </location>
</feature>
<evidence type="ECO:0000256" key="1">
    <source>
        <dbReference type="SAM" id="MobiDB-lite"/>
    </source>
</evidence>
<comment type="caution">
    <text evidence="2">The sequence shown here is derived from an EMBL/GenBank/DDBJ whole genome shotgun (WGS) entry which is preliminary data.</text>
</comment>
<dbReference type="AlphaFoldDB" id="A0A5B7IDU5"/>
<reference evidence="2 3" key="1">
    <citation type="submission" date="2019-05" db="EMBL/GenBank/DDBJ databases">
        <title>Another draft genome of Portunus trituberculatus and its Hox gene families provides insights of decapod evolution.</title>
        <authorList>
            <person name="Jeong J.-H."/>
            <person name="Song I."/>
            <person name="Kim S."/>
            <person name="Choi T."/>
            <person name="Kim D."/>
            <person name="Ryu S."/>
            <person name="Kim W."/>
        </authorList>
    </citation>
    <scope>NUCLEOTIDE SEQUENCE [LARGE SCALE GENOMIC DNA]</scope>
    <source>
        <tissue evidence="2">Muscle</tissue>
    </source>
</reference>
<gene>
    <name evidence="2" type="ORF">E2C01_076685</name>
</gene>
<keyword evidence="3" id="KW-1185">Reference proteome</keyword>
<dbReference type="EMBL" id="VSRR010058712">
    <property type="protein sequence ID" value="MPC82042.1"/>
    <property type="molecule type" value="Genomic_DNA"/>
</dbReference>
<protein>
    <submittedName>
        <fullName evidence="2">Uncharacterized protein</fullName>
    </submittedName>
</protein>
<feature type="region of interest" description="Disordered" evidence="1">
    <location>
        <begin position="83"/>
        <end position="113"/>
    </location>
</feature>
<accession>A0A5B7IDU5</accession>
<evidence type="ECO:0000313" key="3">
    <source>
        <dbReference type="Proteomes" id="UP000324222"/>
    </source>
</evidence>
<dbReference type="Proteomes" id="UP000324222">
    <property type="component" value="Unassembled WGS sequence"/>
</dbReference>